<name>A0AC35U451_9BILA</name>
<reference evidence="2" key="1">
    <citation type="submission" date="2016-11" db="UniProtKB">
        <authorList>
            <consortium name="WormBaseParasite"/>
        </authorList>
    </citation>
    <scope>IDENTIFICATION</scope>
    <source>
        <strain evidence="2">KR3021</strain>
    </source>
</reference>
<dbReference type="WBParaSite" id="RSKR_0000755800.1">
    <property type="protein sequence ID" value="RSKR_0000755800.1"/>
    <property type="gene ID" value="RSKR_0000755800"/>
</dbReference>
<sequence>MYSRTNFSAINTMIDNYGTAESSNMKNEYGSEYMEGGEGEYYSGATETIAKTVHQCTDCQKVFVSYKGLQQHSVIHTDEKPFTCDICQKAFRFKSNLFEHRSVHSGFTPHTCPYCGKTCRLKGNLKKHLKTHVASKAELEEAWKPFSSNRRPAQDIPFNAIIVKSTAETAYYATPKSSRKKKNGNNGDSKNWTDKIVKGELVPPTINPERETKLTTLVNNNLNKHVSVSALMDAAKYTSFEDYNCPMCNSCFPSRQECLDHMDESHDINSHHNSSRYCHKCVRLFTSNELYKAHTNAHAKIQNLLKSEHFDVHEPSILEPSFGSMTINDDQGFIYSAKSWNQIE</sequence>
<organism evidence="1 2">
    <name type="scientific">Rhabditophanes sp. KR3021</name>
    <dbReference type="NCBI Taxonomy" id="114890"/>
    <lineage>
        <taxon>Eukaryota</taxon>
        <taxon>Metazoa</taxon>
        <taxon>Ecdysozoa</taxon>
        <taxon>Nematoda</taxon>
        <taxon>Chromadorea</taxon>
        <taxon>Rhabditida</taxon>
        <taxon>Tylenchina</taxon>
        <taxon>Panagrolaimomorpha</taxon>
        <taxon>Strongyloidoidea</taxon>
        <taxon>Alloionematidae</taxon>
        <taxon>Rhabditophanes</taxon>
    </lineage>
</organism>
<proteinExistence type="predicted"/>
<evidence type="ECO:0000313" key="1">
    <source>
        <dbReference type="Proteomes" id="UP000095286"/>
    </source>
</evidence>
<evidence type="ECO:0000313" key="2">
    <source>
        <dbReference type="WBParaSite" id="RSKR_0000755800.1"/>
    </source>
</evidence>
<protein>
    <submittedName>
        <fullName evidence="2">Zinc finger protein</fullName>
    </submittedName>
</protein>
<accession>A0AC35U451</accession>
<dbReference type="Proteomes" id="UP000095286">
    <property type="component" value="Unplaced"/>
</dbReference>